<evidence type="ECO:0000313" key="2">
    <source>
        <dbReference type="Proteomes" id="UP000241690"/>
    </source>
</evidence>
<gene>
    <name evidence="1" type="ORF">M431DRAFT_224420</name>
</gene>
<name>A0A2T4A3J5_TRIHA</name>
<organism evidence="1 2">
    <name type="scientific">Trichoderma harzianum CBS 226.95</name>
    <dbReference type="NCBI Taxonomy" id="983964"/>
    <lineage>
        <taxon>Eukaryota</taxon>
        <taxon>Fungi</taxon>
        <taxon>Dikarya</taxon>
        <taxon>Ascomycota</taxon>
        <taxon>Pezizomycotina</taxon>
        <taxon>Sordariomycetes</taxon>
        <taxon>Hypocreomycetidae</taxon>
        <taxon>Hypocreales</taxon>
        <taxon>Hypocreaceae</taxon>
        <taxon>Trichoderma</taxon>
    </lineage>
</organism>
<sequence length="110" mass="12974">MQYKRSSRGSLYQCNSCDVFSNRNLNLSRENLCQPSYIASGEILTRMRGFFHLYTYSFTASYTCLYIRILLCLPRNYEALFTMERSHGYQLLHSSEPTFHTACTMFLRHV</sequence>
<dbReference type="EMBL" id="KZ679685">
    <property type="protein sequence ID" value="PTB51647.1"/>
    <property type="molecule type" value="Genomic_DNA"/>
</dbReference>
<keyword evidence="2" id="KW-1185">Reference proteome</keyword>
<dbReference type="GeneID" id="36622150"/>
<dbReference type="AlphaFoldDB" id="A0A2T4A3J5"/>
<dbReference type="Proteomes" id="UP000241690">
    <property type="component" value="Unassembled WGS sequence"/>
</dbReference>
<evidence type="ECO:0000313" key="1">
    <source>
        <dbReference type="EMBL" id="PTB51647.1"/>
    </source>
</evidence>
<accession>A0A2T4A3J5</accession>
<proteinExistence type="predicted"/>
<protein>
    <submittedName>
        <fullName evidence="1">Uncharacterized protein</fullName>
    </submittedName>
</protein>
<dbReference type="RefSeq" id="XP_024771324.1">
    <property type="nucleotide sequence ID" value="XM_024913588.1"/>
</dbReference>
<reference evidence="1 2" key="1">
    <citation type="submission" date="2016-07" db="EMBL/GenBank/DDBJ databases">
        <title>Multiple horizontal gene transfer events from other fungi enriched the ability of initially mycotrophic Trichoderma (Ascomycota) to feed on dead plant biomass.</title>
        <authorList>
            <consortium name="DOE Joint Genome Institute"/>
            <person name="Aerts A."/>
            <person name="Atanasova L."/>
            <person name="Chenthamara K."/>
            <person name="Zhang J."/>
            <person name="Grujic M."/>
            <person name="Henrissat B."/>
            <person name="Kuo A."/>
            <person name="Salamov A."/>
            <person name="Lipzen A."/>
            <person name="Labutti K."/>
            <person name="Barry K."/>
            <person name="Miao Y."/>
            <person name="Rahimi M.J."/>
            <person name="Shen Q."/>
            <person name="Grigoriev I.V."/>
            <person name="Kubicek C.P."/>
            <person name="Druzhinina I.S."/>
        </authorList>
    </citation>
    <scope>NUCLEOTIDE SEQUENCE [LARGE SCALE GENOMIC DNA]</scope>
    <source>
        <strain evidence="1 2">CBS 226.95</strain>
    </source>
</reference>